<dbReference type="GO" id="GO:0016020">
    <property type="term" value="C:membrane"/>
    <property type="evidence" value="ECO:0007669"/>
    <property type="project" value="UniProtKB-SubCell"/>
</dbReference>
<dbReference type="GO" id="GO:0019706">
    <property type="term" value="F:protein-cysteine S-palmitoyltransferase activity"/>
    <property type="evidence" value="ECO:0007669"/>
    <property type="project" value="UniProtKB-EC"/>
</dbReference>
<comment type="catalytic activity">
    <reaction evidence="7">
        <text>L-cysteinyl-[protein] + hexadecanoyl-CoA = S-hexadecanoyl-L-cysteinyl-[protein] + CoA</text>
        <dbReference type="Rhea" id="RHEA:36683"/>
        <dbReference type="Rhea" id="RHEA-COMP:10131"/>
        <dbReference type="Rhea" id="RHEA-COMP:11032"/>
        <dbReference type="ChEBI" id="CHEBI:29950"/>
        <dbReference type="ChEBI" id="CHEBI:57287"/>
        <dbReference type="ChEBI" id="CHEBI:57379"/>
        <dbReference type="ChEBI" id="CHEBI:74151"/>
        <dbReference type="EC" id="2.3.1.225"/>
    </reaction>
</comment>
<dbReference type="GO" id="GO:0005794">
    <property type="term" value="C:Golgi apparatus"/>
    <property type="evidence" value="ECO:0007669"/>
    <property type="project" value="TreeGrafter"/>
</dbReference>
<gene>
    <name evidence="9" type="ORF">AKO1_013737</name>
</gene>
<evidence type="ECO:0000313" key="10">
    <source>
        <dbReference type="Proteomes" id="UP001431209"/>
    </source>
</evidence>
<keyword evidence="10" id="KW-1185">Reference proteome</keyword>
<feature type="transmembrane region" description="Helical" evidence="7">
    <location>
        <begin position="53"/>
        <end position="72"/>
    </location>
</feature>
<dbReference type="InterPro" id="IPR039859">
    <property type="entry name" value="PFA4/ZDH16/20/ERF2-like"/>
</dbReference>
<dbReference type="Proteomes" id="UP001431209">
    <property type="component" value="Unassembled WGS sequence"/>
</dbReference>
<dbReference type="GO" id="GO:0006612">
    <property type="term" value="P:protein targeting to membrane"/>
    <property type="evidence" value="ECO:0007669"/>
    <property type="project" value="TreeGrafter"/>
</dbReference>
<comment type="caution">
    <text evidence="9">The sequence shown here is derived from an EMBL/GenBank/DDBJ whole genome shotgun (WGS) entry which is preliminary data.</text>
</comment>
<dbReference type="EMBL" id="JAOPGA020001532">
    <property type="protein sequence ID" value="KAL0489214.1"/>
    <property type="molecule type" value="Genomic_DNA"/>
</dbReference>
<protein>
    <recommendedName>
        <fullName evidence="7">Palmitoyltransferase</fullName>
        <ecNumber evidence="7">2.3.1.225</ecNumber>
    </recommendedName>
</protein>
<keyword evidence="3 7" id="KW-0812">Transmembrane</keyword>
<name>A0AAW2ZIP4_9EUKA</name>
<dbReference type="PANTHER" id="PTHR22883">
    <property type="entry name" value="ZINC FINGER DHHC DOMAIN CONTAINING PROTEIN"/>
    <property type="match status" value="1"/>
</dbReference>
<accession>A0AAW2ZIP4</accession>
<feature type="transmembrane region" description="Helical" evidence="7">
    <location>
        <begin position="78"/>
        <end position="98"/>
    </location>
</feature>
<comment type="subcellular location">
    <subcellularLocation>
        <location evidence="1">Membrane</location>
        <topology evidence="1">Multi-pass membrane protein</topology>
    </subcellularLocation>
</comment>
<feature type="transmembrane region" description="Helical" evidence="7">
    <location>
        <begin position="205"/>
        <end position="230"/>
    </location>
</feature>
<sequence>MVYRYKLSEIMCCGRRRKYRRHHDPDLPVQRADVYPGNHIPIAKGRLLLGPDVATYVIAFILICVPSILFFVFTCRYFVQYIGWAVAVPITLIGFLLFMTDMYCLIRVGTIDPGILPKNTECYKEFFDITEDVEPGYHNQEALEAPPNKEIEIDGIVLPLKWCSTCKIYRTPRASHCSRCDCCIERFDHHCPWTGTCIGQRNHRYFFFFVTITTLMCLYGVFACGLQIGITINAFMIQDASLYFGGAFFDVLISCPVSFVLFFYALIMILSVGSLSAYHFYLITQNQTTYDKIQDKFSHKRNPFNHGAKANIIEVLFSPLPASRLCLDQKIVLNEMIQEEAIAERITLEHEDAEQE</sequence>
<evidence type="ECO:0000256" key="4">
    <source>
        <dbReference type="ARBA" id="ARBA00022989"/>
    </source>
</evidence>
<dbReference type="PANTHER" id="PTHR22883:SF478">
    <property type="entry name" value="PALMITOYLTRANSFERASE"/>
    <property type="match status" value="1"/>
</dbReference>
<evidence type="ECO:0000313" key="9">
    <source>
        <dbReference type="EMBL" id="KAL0489214.1"/>
    </source>
</evidence>
<organism evidence="9 10">
    <name type="scientific">Acrasis kona</name>
    <dbReference type="NCBI Taxonomy" id="1008807"/>
    <lineage>
        <taxon>Eukaryota</taxon>
        <taxon>Discoba</taxon>
        <taxon>Heterolobosea</taxon>
        <taxon>Tetramitia</taxon>
        <taxon>Eutetramitia</taxon>
        <taxon>Acrasidae</taxon>
        <taxon>Acrasis</taxon>
    </lineage>
</organism>
<keyword evidence="5 7" id="KW-0472">Membrane</keyword>
<dbReference type="EC" id="2.3.1.225" evidence="7"/>
<evidence type="ECO:0000256" key="5">
    <source>
        <dbReference type="ARBA" id="ARBA00023136"/>
    </source>
</evidence>
<comment type="similarity">
    <text evidence="7">Belongs to the DHHC palmitoyltransferase family.</text>
</comment>
<evidence type="ECO:0000256" key="1">
    <source>
        <dbReference type="ARBA" id="ARBA00004141"/>
    </source>
</evidence>
<comment type="domain">
    <text evidence="7">The DHHC domain is required for palmitoyltransferase activity.</text>
</comment>
<evidence type="ECO:0000256" key="7">
    <source>
        <dbReference type="RuleBase" id="RU079119"/>
    </source>
</evidence>
<keyword evidence="2 7" id="KW-0808">Transferase</keyword>
<keyword evidence="6 7" id="KW-0012">Acyltransferase</keyword>
<evidence type="ECO:0000259" key="8">
    <source>
        <dbReference type="Pfam" id="PF01529"/>
    </source>
</evidence>
<evidence type="ECO:0000256" key="6">
    <source>
        <dbReference type="ARBA" id="ARBA00023315"/>
    </source>
</evidence>
<keyword evidence="4 7" id="KW-1133">Transmembrane helix</keyword>
<evidence type="ECO:0000256" key="3">
    <source>
        <dbReference type="ARBA" id="ARBA00022692"/>
    </source>
</evidence>
<evidence type="ECO:0000256" key="2">
    <source>
        <dbReference type="ARBA" id="ARBA00022679"/>
    </source>
</evidence>
<proteinExistence type="inferred from homology"/>
<dbReference type="GO" id="GO:0005783">
    <property type="term" value="C:endoplasmic reticulum"/>
    <property type="evidence" value="ECO:0007669"/>
    <property type="project" value="TreeGrafter"/>
</dbReference>
<dbReference type="Pfam" id="PF01529">
    <property type="entry name" value="DHHC"/>
    <property type="match status" value="1"/>
</dbReference>
<dbReference type="PROSITE" id="PS50216">
    <property type="entry name" value="DHHC"/>
    <property type="match status" value="1"/>
</dbReference>
<dbReference type="AlphaFoldDB" id="A0AAW2ZIP4"/>
<feature type="domain" description="Palmitoyltransferase DHHC" evidence="8">
    <location>
        <begin position="160"/>
        <end position="295"/>
    </location>
</feature>
<dbReference type="InterPro" id="IPR001594">
    <property type="entry name" value="Palmitoyltrfase_DHHC"/>
</dbReference>
<reference evidence="9 10" key="1">
    <citation type="submission" date="2024-03" db="EMBL/GenBank/DDBJ databases">
        <title>The Acrasis kona genome and developmental transcriptomes reveal deep origins of eukaryotic multicellular pathways.</title>
        <authorList>
            <person name="Sheikh S."/>
            <person name="Fu C.-J."/>
            <person name="Brown M.W."/>
            <person name="Baldauf S.L."/>
        </authorList>
    </citation>
    <scope>NUCLEOTIDE SEQUENCE [LARGE SCALE GENOMIC DNA]</scope>
    <source>
        <strain evidence="9 10">ATCC MYA-3509</strain>
    </source>
</reference>